<organism evidence="3">
    <name type="scientific">Caenorhabditis remanei</name>
    <name type="common">Caenorhabditis vulgaris</name>
    <dbReference type="NCBI Taxonomy" id="31234"/>
    <lineage>
        <taxon>Eukaryota</taxon>
        <taxon>Metazoa</taxon>
        <taxon>Ecdysozoa</taxon>
        <taxon>Nematoda</taxon>
        <taxon>Chromadorea</taxon>
        <taxon>Rhabditida</taxon>
        <taxon>Rhabditina</taxon>
        <taxon>Rhabditomorpha</taxon>
        <taxon>Rhabditoidea</taxon>
        <taxon>Rhabditidae</taxon>
        <taxon>Peloderinae</taxon>
        <taxon>Caenorhabditis</taxon>
    </lineage>
</organism>
<proteinExistence type="predicted"/>
<accession>E3N0U3</accession>
<dbReference type="InterPro" id="IPR012885">
    <property type="entry name" value="F-box_Sdz-33"/>
</dbReference>
<dbReference type="Proteomes" id="UP000008281">
    <property type="component" value="Unassembled WGS sequence"/>
</dbReference>
<evidence type="ECO:0000259" key="1">
    <source>
        <dbReference type="PROSITE" id="PS50181"/>
    </source>
</evidence>
<dbReference type="InParanoid" id="E3N0U3"/>
<reference evidence="2" key="1">
    <citation type="submission" date="2007-07" db="EMBL/GenBank/DDBJ databases">
        <title>PCAP assembly of the Caenorhabditis remanei genome.</title>
        <authorList>
            <consortium name="The Caenorhabditis remanei Sequencing Consortium"/>
            <person name="Wilson R.K."/>
        </authorList>
    </citation>
    <scope>NUCLEOTIDE SEQUENCE [LARGE SCALE GENOMIC DNA]</scope>
    <source>
        <strain evidence="2">PB4641</strain>
    </source>
</reference>
<dbReference type="PANTHER" id="PTHR22899:SF0">
    <property type="entry name" value="F-BOX ASSOCIATED DOMAIN-CONTAINING PROTEIN-RELATED"/>
    <property type="match status" value="1"/>
</dbReference>
<dbReference type="InterPro" id="IPR001810">
    <property type="entry name" value="F-box_dom"/>
</dbReference>
<protein>
    <recommendedName>
        <fullName evidence="1">F-box domain-containing protein</fullName>
    </recommendedName>
</protein>
<dbReference type="Pfam" id="PF07735">
    <property type="entry name" value="FBA_2"/>
    <property type="match status" value="1"/>
</dbReference>
<dbReference type="InterPro" id="IPR053222">
    <property type="entry name" value="Zygotic_Embryogenesis-Asso"/>
</dbReference>
<sequence>MTTPFPLLRLPHLVLMPILEQMDFMERIALSIYSKRARKFLKLLKMKCEHINLRLEDNRVEMKVFFDNSEELKVDMYTDRYKIDLKYGNDHIFWWSGTLSPMDYVLPIMDVTHCNSIKKLTIPKLSTHNPKYDALIPLLTKLPKIDEVIVEDTTSWSFSPESPLLKVLRIIFPVTSAVTISGHIRKPNYLRETFKGNFDAVSVSFYLNIDERFSLNDWKFTNAKTLKLAGPAFEVENLNRYFKLWMKKKCNPRLENLIVRTRESVTKDLLLKGLNAVQVPIRTDRSLGVLGCIKQYHSDEKITWEFDITRADGKIATISISNHGLVCFYVSPFRQNQSSFIRAFSSFSSFYNSCIEHFK</sequence>
<feature type="domain" description="F-box" evidence="1">
    <location>
        <begin position="4"/>
        <end position="42"/>
    </location>
</feature>
<name>E3N0U3_CAERE</name>
<dbReference type="EMBL" id="DS268506">
    <property type="protein sequence ID" value="EFP13552.1"/>
    <property type="molecule type" value="Genomic_DNA"/>
</dbReference>
<gene>
    <name evidence="2" type="ORF">CRE_10431</name>
</gene>
<keyword evidence="3" id="KW-1185">Reference proteome</keyword>
<dbReference type="PROSITE" id="PS50181">
    <property type="entry name" value="FBOX"/>
    <property type="match status" value="1"/>
</dbReference>
<dbReference type="OrthoDB" id="9010513at2759"/>
<dbReference type="AlphaFoldDB" id="E3N0U3"/>
<dbReference type="HOGENOM" id="CLU_028840_5_1_1"/>
<dbReference type="Pfam" id="PF00646">
    <property type="entry name" value="F-box"/>
    <property type="match status" value="1"/>
</dbReference>
<evidence type="ECO:0000313" key="3">
    <source>
        <dbReference type="Proteomes" id="UP000008281"/>
    </source>
</evidence>
<evidence type="ECO:0000313" key="2">
    <source>
        <dbReference type="EMBL" id="EFP13552.1"/>
    </source>
</evidence>
<dbReference type="PANTHER" id="PTHR22899">
    <property type="entry name" value="CYCLIN-RELATED F-BOX FAMILY"/>
    <property type="match status" value="1"/>
</dbReference>